<dbReference type="Proteomes" id="UP000235392">
    <property type="component" value="Unassembled WGS sequence"/>
</dbReference>
<proteinExistence type="predicted"/>
<evidence type="ECO:0000313" key="3">
    <source>
        <dbReference type="Proteomes" id="UP000235392"/>
    </source>
</evidence>
<accession>A0A2N5V9K4</accession>
<gene>
    <name evidence="2" type="ORF">PCASD_03719</name>
</gene>
<evidence type="ECO:0000313" key="2">
    <source>
        <dbReference type="EMBL" id="PLW46690.1"/>
    </source>
</evidence>
<organism evidence="2 3">
    <name type="scientific">Puccinia coronata f. sp. avenae</name>
    <dbReference type="NCBI Taxonomy" id="200324"/>
    <lineage>
        <taxon>Eukaryota</taxon>
        <taxon>Fungi</taxon>
        <taxon>Dikarya</taxon>
        <taxon>Basidiomycota</taxon>
        <taxon>Pucciniomycotina</taxon>
        <taxon>Pucciniomycetes</taxon>
        <taxon>Pucciniales</taxon>
        <taxon>Pucciniaceae</taxon>
        <taxon>Puccinia</taxon>
    </lineage>
</organism>
<sequence length="215" mass="24147">MQHFAYAPPRSWLAQRHSTGVPDRADTVYTPNTATAQEGAELGFWPIHPLPSLTVLRFAVLLRGPAWTVIVIVGISRGHGSVILSKYLPFMIDPRPVHKFISTRTPLMAKETTTQESKSTNTANPSSPLTEDEFLYQRPNRIRPPSKNTSNVYLHRIHSLLYPPPPSEIAAFAHRIPKLPKDIVSQPDSLKWVERCLVSPSFWQGIEEGMFGSMI</sequence>
<dbReference type="EMBL" id="PGCI01000037">
    <property type="protein sequence ID" value="PLW46690.1"/>
    <property type="molecule type" value="Genomic_DNA"/>
</dbReference>
<reference evidence="2 3" key="1">
    <citation type="submission" date="2017-11" db="EMBL/GenBank/DDBJ databases">
        <title>De novo assembly and phasing of dikaryotic genomes from two isolates of Puccinia coronata f. sp. avenae, the causal agent of oat crown rust.</title>
        <authorList>
            <person name="Miller M.E."/>
            <person name="Zhang Y."/>
            <person name="Omidvar V."/>
            <person name="Sperschneider J."/>
            <person name="Schwessinger B."/>
            <person name="Raley C."/>
            <person name="Palmer J.M."/>
            <person name="Garnica D."/>
            <person name="Upadhyaya N."/>
            <person name="Rathjen J."/>
            <person name="Taylor J.M."/>
            <person name="Park R.F."/>
            <person name="Dodds P.N."/>
            <person name="Hirsch C.D."/>
            <person name="Kianian S.F."/>
            <person name="Figueroa M."/>
        </authorList>
    </citation>
    <scope>NUCLEOTIDE SEQUENCE [LARGE SCALE GENOMIC DNA]</scope>
    <source>
        <strain evidence="2">12SD80</strain>
    </source>
</reference>
<name>A0A2N5V9K4_9BASI</name>
<feature type="compositionally biased region" description="Polar residues" evidence="1">
    <location>
        <begin position="111"/>
        <end position="129"/>
    </location>
</feature>
<feature type="region of interest" description="Disordered" evidence="1">
    <location>
        <begin position="110"/>
        <end position="130"/>
    </location>
</feature>
<dbReference type="AlphaFoldDB" id="A0A2N5V9K4"/>
<evidence type="ECO:0000256" key="1">
    <source>
        <dbReference type="SAM" id="MobiDB-lite"/>
    </source>
</evidence>
<comment type="caution">
    <text evidence="2">The sequence shown here is derived from an EMBL/GenBank/DDBJ whole genome shotgun (WGS) entry which is preliminary data.</text>
</comment>
<protein>
    <submittedName>
        <fullName evidence="2">Uncharacterized protein</fullName>
    </submittedName>
</protein>